<name>A0A6M2RIR3_NILLU</name>
<dbReference type="PANTHER" id="PTHR10338">
    <property type="entry name" value="INTER-ALPHA-TRYPSIN INHIBITOR HEAVY CHAIN FAMILY MEMBER"/>
    <property type="match status" value="1"/>
</dbReference>
<dbReference type="InterPro" id="IPR050934">
    <property type="entry name" value="ITIH"/>
</dbReference>
<organism evidence="4">
    <name type="scientific">Nilaparvata lugens</name>
    <name type="common">Brown planthopper</name>
    <dbReference type="NCBI Taxonomy" id="108931"/>
    <lineage>
        <taxon>Eukaryota</taxon>
        <taxon>Metazoa</taxon>
        <taxon>Ecdysozoa</taxon>
        <taxon>Arthropoda</taxon>
        <taxon>Hexapoda</taxon>
        <taxon>Insecta</taxon>
        <taxon>Pterygota</taxon>
        <taxon>Neoptera</taxon>
        <taxon>Paraneoptera</taxon>
        <taxon>Hemiptera</taxon>
        <taxon>Auchenorrhyncha</taxon>
        <taxon>Fulgoroidea</taxon>
        <taxon>Delphacidae</taxon>
        <taxon>Delphacinae</taxon>
        <taxon>Nilaparvata</taxon>
    </lineage>
</organism>
<accession>A0A6M2RIR3</accession>
<feature type="domain" description="VWFA" evidence="2">
    <location>
        <begin position="307"/>
        <end position="522"/>
    </location>
</feature>
<feature type="chain" id="PRO_5026894301" evidence="1">
    <location>
        <begin position="24"/>
        <end position="907"/>
    </location>
</feature>
<dbReference type="SMART" id="SM00609">
    <property type="entry name" value="VIT"/>
    <property type="match status" value="1"/>
</dbReference>
<dbReference type="Pfam" id="PF13768">
    <property type="entry name" value="VWA_3"/>
    <property type="match status" value="1"/>
</dbReference>
<dbReference type="Pfam" id="PF08487">
    <property type="entry name" value="VIT"/>
    <property type="match status" value="1"/>
</dbReference>
<dbReference type="SUPFAM" id="SSF53300">
    <property type="entry name" value="vWA-like"/>
    <property type="match status" value="1"/>
</dbReference>
<dbReference type="PROSITE" id="PS51468">
    <property type="entry name" value="VIT"/>
    <property type="match status" value="1"/>
</dbReference>
<evidence type="ECO:0000256" key="1">
    <source>
        <dbReference type="SAM" id="SignalP"/>
    </source>
</evidence>
<dbReference type="OrthoDB" id="299997at2759"/>
<keyword evidence="1" id="KW-0732">Signal</keyword>
<dbReference type="SMART" id="SM00327">
    <property type="entry name" value="VWA"/>
    <property type="match status" value="1"/>
</dbReference>
<dbReference type="PROSITE" id="PS50234">
    <property type="entry name" value="VWFA"/>
    <property type="match status" value="1"/>
</dbReference>
<dbReference type="Pfam" id="PF00092">
    <property type="entry name" value="VWA"/>
    <property type="match status" value="1"/>
</dbReference>
<evidence type="ECO:0000313" key="4">
    <source>
        <dbReference type="EMBL" id="QCI55997.1"/>
    </source>
</evidence>
<dbReference type="PANTHER" id="PTHR10338:SF108">
    <property type="entry name" value="INTER-ALPHA-TRYPSIN INHIBITOR HEAVY CHAIN H4-LIKE PROTEIN"/>
    <property type="match status" value="1"/>
</dbReference>
<dbReference type="InterPro" id="IPR002035">
    <property type="entry name" value="VWF_A"/>
</dbReference>
<evidence type="ECO:0000259" key="2">
    <source>
        <dbReference type="PROSITE" id="PS50234"/>
    </source>
</evidence>
<proteinExistence type="evidence at transcript level"/>
<feature type="signal peptide" evidence="1">
    <location>
        <begin position="1"/>
        <end position="23"/>
    </location>
</feature>
<sequence length="907" mass="100102">MRHCNSLLNLFVVILSVVGVVVGQQPDTTTLVVTTVKDVVSDVFATTTQQPESPSPVPKPKVSSLHYDTSIQHRYARTHVTSKISNPAEVGQEVHFQVTLPENAFISKFVMTIKDVGYEAYVKEKEEAKAEYDAAVQSGFSAAHISLIDRDSNKFGVSVNVEAAGKVLFNLTYEELLTRSLGHYTHIINVNPGQIVKDLAVKVKIQETSDITTLKVPSFKSSNDVPGAEEENRLAKITRNPNNAKEAEISWSPDYEQQKEISKDGLKGRLIIEYDVDRKKHPSQILIEGGHFVHFFAPAELPPLRKQVVFVLDISGSMFGEKIKQLKDAMLKILSDLNPQDHFSIVLFSDNAYVWSKAKTAVMKKILDEGFYNLDNETLAILDDHRNEILQATPDNVKTAKEFVELIKPTTSTNIIDGLRKGLKLVKEGKETLDTTKEPSQPIMFFLTDGEPNVDLTDPVEIVNETSSLNEQLKTPIYSLAFGQGADITFLKKLSKANHGFARNIYEGSDATLQLNNFYKEISSPLLANVTFIYPPGEVDNSSITDRAFPIYFEGGELIVVGKLRRHNAASRPALDASFNIETKPGHIDLKKLADIEYRYSDMCGSPPLLPRPHPHPMPPLIAPKPEYHGNLEKMWAYLTIKQLLEKDLLNSQSDNNSTEKQKALQLALQYKFVTPLTSLVVVKPNETAQAVQPEKSDTKHGFPGVGYGAPAAAAYPGMSFGAPAPSYGAAGGGGFAAYGGSFHNHFMNKPGMVNLPSPPPSTPFIVGGDQAQVTPDRVPEMKVIPLNQLKWLNITENHPPAEEPIIEFLIGEPPQFQNFTVGINKTSSYFDQCISPEGEGFCKHLEHCALTTFELYPHQYKPFLCQITGQGSSPSQIYAGVCCPTRFVFQPPPPPPPPSSPVMSKP</sequence>
<reference evidence="4" key="1">
    <citation type="submission" date="2018-03" db="EMBL/GenBank/DDBJ databases">
        <title>mRNA of Nilaparvata lugens inter-alpha-trypsin inhibitor heavy chain H4-like gene.</title>
        <authorList>
            <person name="Han S."/>
            <person name="Xu Y."/>
            <person name="Yu X."/>
        </authorList>
    </citation>
    <scope>NUCLEOTIDE SEQUENCE</scope>
</reference>
<dbReference type="Gene3D" id="3.40.50.410">
    <property type="entry name" value="von Willebrand factor, type A domain"/>
    <property type="match status" value="1"/>
</dbReference>
<feature type="domain" description="VIT" evidence="3">
    <location>
        <begin position="46"/>
        <end position="175"/>
    </location>
</feature>
<dbReference type="GO" id="GO:0032991">
    <property type="term" value="C:protein-containing complex"/>
    <property type="evidence" value="ECO:0007669"/>
    <property type="project" value="UniProtKB-ARBA"/>
</dbReference>
<dbReference type="EMBL" id="MH069652">
    <property type="protein sequence ID" value="QCI55997.1"/>
    <property type="molecule type" value="mRNA"/>
</dbReference>
<dbReference type="InterPro" id="IPR036465">
    <property type="entry name" value="vWFA_dom_sf"/>
</dbReference>
<protein>
    <submittedName>
        <fullName evidence="4">Inter-alpha-trypsin inhibitor heavy chain H4</fullName>
    </submittedName>
</protein>
<dbReference type="InterPro" id="IPR013694">
    <property type="entry name" value="VIT"/>
</dbReference>
<evidence type="ECO:0000259" key="3">
    <source>
        <dbReference type="PROSITE" id="PS51468"/>
    </source>
</evidence>
<dbReference type="AlphaFoldDB" id="A0A6M2RIR3"/>